<evidence type="ECO:0000259" key="3">
    <source>
        <dbReference type="Pfam" id="PF03033"/>
    </source>
</evidence>
<dbReference type="GO" id="GO:0033072">
    <property type="term" value="P:vancomycin biosynthetic process"/>
    <property type="evidence" value="ECO:0007669"/>
    <property type="project" value="UniProtKB-ARBA"/>
</dbReference>
<sequence>MRYQHVFFLSPPFYSHFMPLLALAKSFRKHGVRVTFGCSREFEAPIAAAGLEFQEINLSANKNTGTARDTNQPESERKRLEEFFAATKEGPIETLITQTKHRRLDMLGNPESQMEQIKTLNPTGTVDLWVVDILSYGTTLSLHCLQLPYITFCPPHPKTIPRPGEYYGVPQNWPASFVIDPEKLNALKKASLLTQQDFTHIFNQIIDKQHRPPSSVDNAFRLISSHAVIYNYFDFNQEEKATHNPHEIYMGHSFEDEPLNPDFQKKVNNPHQLKILITLGTFLSSRMDVLEQLILGCQAFDPEALCIVSAGSNTDNLKKYSSSKVIVQPFVPQKALIPHMDVIIHHGGCNTFTEAVYYGKPMIILPFSSDQFNIAYDAEKNHLGVTLNPNQLTKEQLLNALGQVLGQASPNLAHWSQFSKNRGPDYAAKIILTF</sequence>
<dbReference type="Proteomes" id="UP000036873">
    <property type="component" value="Unassembled WGS sequence"/>
</dbReference>
<dbReference type="OrthoDB" id="6620093at2"/>
<dbReference type="Gene3D" id="3.40.50.2000">
    <property type="entry name" value="Glycogen Phosphorylase B"/>
    <property type="match status" value="2"/>
</dbReference>
<evidence type="ECO:0000256" key="1">
    <source>
        <dbReference type="ARBA" id="ARBA00022676"/>
    </source>
</evidence>
<gene>
    <name evidence="4" type="ORF">AKG39_08550</name>
</gene>
<keyword evidence="5" id="KW-1185">Reference proteome</keyword>
<comment type="caution">
    <text evidence="4">The sequence shown here is derived from an EMBL/GenBank/DDBJ whole genome shotgun (WGS) entry which is preliminary data.</text>
</comment>
<reference evidence="5" key="1">
    <citation type="submission" date="2015-07" db="EMBL/GenBank/DDBJ databases">
        <title>Draft genome sequence of Acetobacterium bakii DSM 8293, a potential psychrophilic chemical producer through syngas fermentation.</title>
        <authorList>
            <person name="Song Y."/>
            <person name="Hwang S."/>
            <person name="Cho B.-K."/>
        </authorList>
    </citation>
    <scope>NUCLEOTIDE SEQUENCE [LARGE SCALE GENOMIC DNA]</scope>
    <source>
        <strain evidence="5">DSM 8239</strain>
    </source>
</reference>
<dbReference type="Pfam" id="PF03033">
    <property type="entry name" value="Glyco_transf_28"/>
    <property type="match status" value="1"/>
</dbReference>
<proteinExistence type="predicted"/>
<feature type="domain" description="Glycosyltransferase family 28 N-terminal" evidence="3">
    <location>
        <begin position="16"/>
        <end position="97"/>
    </location>
</feature>
<dbReference type="CDD" id="cd03784">
    <property type="entry name" value="GT1_Gtf-like"/>
    <property type="match status" value="1"/>
</dbReference>
<dbReference type="EMBL" id="LGYO01000020">
    <property type="protein sequence ID" value="KNZ42071.1"/>
    <property type="molecule type" value="Genomic_DNA"/>
</dbReference>
<dbReference type="SUPFAM" id="SSF53756">
    <property type="entry name" value="UDP-Glycosyltransferase/glycogen phosphorylase"/>
    <property type="match status" value="1"/>
</dbReference>
<dbReference type="PANTHER" id="PTHR48043:SF145">
    <property type="entry name" value="FI06409P-RELATED"/>
    <property type="match status" value="1"/>
</dbReference>
<dbReference type="GO" id="GO:0005975">
    <property type="term" value="P:carbohydrate metabolic process"/>
    <property type="evidence" value="ECO:0007669"/>
    <property type="project" value="InterPro"/>
</dbReference>
<dbReference type="STRING" id="52689.AKG39_08550"/>
<dbReference type="InterPro" id="IPR002213">
    <property type="entry name" value="UDP_glucos_trans"/>
</dbReference>
<keyword evidence="1" id="KW-0328">Glycosyltransferase</keyword>
<dbReference type="AlphaFoldDB" id="A0A0L6U0L7"/>
<evidence type="ECO:0000313" key="4">
    <source>
        <dbReference type="EMBL" id="KNZ42071.1"/>
    </source>
</evidence>
<dbReference type="GO" id="GO:0016758">
    <property type="term" value="F:hexosyltransferase activity"/>
    <property type="evidence" value="ECO:0007669"/>
    <property type="project" value="InterPro"/>
</dbReference>
<evidence type="ECO:0000256" key="2">
    <source>
        <dbReference type="ARBA" id="ARBA00022679"/>
    </source>
</evidence>
<organism evidence="4 5">
    <name type="scientific">Acetobacterium bakii</name>
    <dbReference type="NCBI Taxonomy" id="52689"/>
    <lineage>
        <taxon>Bacteria</taxon>
        <taxon>Bacillati</taxon>
        <taxon>Bacillota</taxon>
        <taxon>Clostridia</taxon>
        <taxon>Eubacteriales</taxon>
        <taxon>Eubacteriaceae</taxon>
        <taxon>Acetobacterium</taxon>
    </lineage>
</organism>
<name>A0A0L6U0L7_9FIRM</name>
<protein>
    <submittedName>
        <fullName evidence="4">Glycosyl transferase</fullName>
    </submittedName>
</protein>
<dbReference type="InterPro" id="IPR004276">
    <property type="entry name" value="GlycoTrans_28_N"/>
</dbReference>
<dbReference type="PANTHER" id="PTHR48043">
    <property type="entry name" value="EG:EG0003.4 PROTEIN-RELATED"/>
    <property type="match status" value="1"/>
</dbReference>
<evidence type="ECO:0000313" key="5">
    <source>
        <dbReference type="Proteomes" id="UP000036873"/>
    </source>
</evidence>
<keyword evidence="2 4" id="KW-0808">Transferase</keyword>
<dbReference type="RefSeq" id="WP_050739973.1">
    <property type="nucleotide sequence ID" value="NZ_LGYO01000020.1"/>
</dbReference>
<dbReference type="GO" id="GO:0008194">
    <property type="term" value="F:UDP-glycosyltransferase activity"/>
    <property type="evidence" value="ECO:0007669"/>
    <property type="project" value="InterPro"/>
</dbReference>
<dbReference type="InterPro" id="IPR050271">
    <property type="entry name" value="UDP-glycosyltransferase"/>
</dbReference>
<dbReference type="Pfam" id="PF00201">
    <property type="entry name" value="UDPGT"/>
    <property type="match status" value="1"/>
</dbReference>
<accession>A0A0L6U0L7</accession>